<evidence type="ECO:0000259" key="5">
    <source>
        <dbReference type="Pfam" id="PF08100"/>
    </source>
</evidence>
<feature type="domain" description="O-methyltransferase dimerisation" evidence="5">
    <location>
        <begin position="34"/>
        <end position="119"/>
    </location>
</feature>
<comment type="caution">
    <text evidence="6">The sequence shown here is derived from an EMBL/GenBank/DDBJ whole genome shotgun (WGS) entry which is preliminary data.</text>
</comment>
<dbReference type="PROSITE" id="PS51683">
    <property type="entry name" value="SAM_OMT_II"/>
    <property type="match status" value="1"/>
</dbReference>
<protein>
    <submittedName>
        <fullName evidence="6">Uncharacterized protein</fullName>
    </submittedName>
</protein>
<name>A0A8K0HR35_9ROSA</name>
<proteinExistence type="predicted"/>
<feature type="domain" description="O-methyltransferase C-terminal" evidence="4">
    <location>
        <begin position="141"/>
        <end position="347"/>
    </location>
</feature>
<keyword evidence="7" id="KW-1185">Reference proteome</keyword>
<dbReference type="Proteomes" id="UP000796880">
    <property type="component" value="Unassembled WGS sequence"/>
</dbReference>
<evidence type="ECO:0000256" key="2">
    <source>
        <dbReference type="ARBA" id="ARBA00022679"/>
    </source>
</evidence>
<dbReference type="Pfam" id="PF00891">
    <property type="entry name" value="Methyltransf_2"/>
    <property type="match status" value="1"/>
</dbReference>
<dbReference type="InterPro" id="IPR036390">
    <property type="entry name" value="WH_DNA-bd_sf"/>
</dbReference>
<evidence type="ECO:0000256" key="3">
    <source>
        <dbReference type="ARBA" id="ARBA00022691"/>
    </source>
</evidence>
<dbReference type="FunFam" id="1.10.10.10:FF:000357">
    <property type="entry name" value="Caffeic acid 3-O-methyltransferase"/>
    <property type="match status" value="1"/>
</dbReference>
<accession>A0A8K0HR35</accession>
<evidence type="ECO:0000259" key="4">
    <source>
        <dbReference type="Pfam" id="PF00891"/>
    </source>
</evidence>
<dbReference type="OrthoDB" id="1606438at2759"/>
<keyword evidence="1" id="KW-0489">Methyltransferase</keyword>
<keyword evidence="3" id="KW-0949">S-adenosyl-L-methionine</keyword>
<dbReference type="GO" id="GO:0008171">
    <property type="term" value="F:O-methyltransferase activity"/>
    <property type="evidence" value="ECO:0007669"/>
    <property type="project" value="InterPro"/>
</dbReference>
<dbReference type="SUPFAM" id="SSF46785">
    <property type="entry name" value="Winged helix' DNA-binding domain"/>
    <property type="match status" value="1"/>
</dbReference>
<dbReference type="GO" id="GO:0032259">
    <property type="term" value="P:methylation"/>
    <property type="evidence" value="ECO:0007669"/>
    <property type="project" value="UniProtKB-KW"/>
</dbReference>
<dbReference type="Pfam" id="PF08100">
    <property type="entry name" value="Dimerisation"/>
    <property type="match status" value="1"/>
</dbReference>
<dbReference type="InterPro" id="IPR029063">
    <property type="entry name" value="SAM-dependent_MTases_sf"/>
</dbReference>
<evidence type="ECO:0000256" key="1">
    <source>
        <dbReference type="ARBA" id="ARBA00022603"/>
    </source>
</evidence>
<dbReference type="InterPro" id="IPR036388">
    <property type="entry name" value="WH-like_DNA-bd_sf"/>
</dbReference>
<sequence length="456" mass="50091">MSSSLVLENHVQTPKEEEEESMCYAIQLVYSSGLPLSLICAMELGVFDIIAKAGPGAKLSPTEIAAKLPITNNPGAPSMLESILMLLASHSVLSCSVSDENASQRLYGLLPVCKFFVTDKDGVSLRPYMQVFQDNVFLASWSQLKDAILEGGIPFQRVHGITCYEYERVDPRFNQVYNTAMYNKTSITTKKILEVYKGFDANIKQLVDVGGGFGLNIHLITQTYPHIKGINFDLPHVVQNAPSYPGVEHVGGDMFVSVPSGDAIFMKAVLPSLSDEKCVELLRNCYKAIPENGKVILVDPVVPIIPGTSTADKCTSLLNVILLTQHEGGKERTKEELLAVATKAGFSGINFQCHDDEESTAAQVINYVFEHEDDEDSTAARDDEDSTAAQVINYVFEHEDDEESTAAQDDEDSTAAQVINYVFEHEDDEDSTAAQVINYVFEHEDDEDSTAAQTIH</sequence>
<dbReference type="AlphaFoldDB" id="A0A8K0HR35"/>
<organism evidence="6 7">
    <name type="scientific">Rhamnella rubrinervis</name>
    <dbReference type="NCBI Taxonomy" id="2594499"/>
    <lineage>
        <taxon>Eukaryota</taxon>
        <taxon>Viridiplantae</taxon>
        <taxon>Streptophyta</taxon>
        <taxon>Embryophyta</taxon>
        <taxon>Tracheophyta</taxon>
        <taxon>Spermatophyta</taxon>
        <taxon>Magnoliopsida</taxon>
        <taxon>eudicotyledons</taxon>
        <taxon>Gunneridae</taxon>
        <taxon>Pentapetalae</taxon>
        <taxon>rosids</taxon>
        <taxon>fabids</taxon>
        <taxon>Rosales</taxon>
        <taxon>Rhamnaceae</taxon>
        <taxon>rhamnoid group</taxon>
        <taxon>Rhamneae</taxon>
        <taxon>Rhamnella</taxon>
    </lineage>
</organism>
<dbReference type="InterPro" id="IPR016461">
    <property type="entry name" value="COMT-like"/>
</dbReference>
<gene>
    <name evidence="6" type="ORF">FNV43_RR01242</name>
</gene>
<dbReference type="Gene3D" id="1.10.10.10">
    <property type="entry name" value="Winged helix-like DNA-binding domain superfamily/Winged helix DNA-binding domain"/>
    <property type="match status" value="1"/>
</dbReference>
<dbReference type="InterPro" id="IPR001077">
    <property type="entry name" value="COMT_C"/>
</dbReference>
<dbReference type="Gene3D" id="3.40.50.150">
    <property type="entry name" value="Vaccinia Virus protein VP39"/>
    <property type="match status" value="1"/>
</dbReference>
<dbReference type="GO" id="GO:0046983">
    <property type="term" value="F:protein dimerization activity"/>
    <property type="evidence" value="ECO:0007669"/>
    <property type="project" value="InterPro"/>
</dbReference>
<dbReference type="EMBL" id="VOIH02000001">
    <property type="protein sequence ID" value="KAF3456588.1"/>
    <property type="molecule type" value="Genomic_DNA"/>
</dbReference>
<reference evidence="6" key="1">
    <citation type="submission" date="2020-03" db="EMBL/GenBank/DDBJ databases">
        <title>A high-quality chromosome-level genome assembly of a woody plant with both climbing and erect habits, Rhamnella rubrinervis.</title>
        <authorList>
            <person name="Lu Z."/>
            <person name="Yang Y."/>
            <person name="Zhu X."/>
            <person name="Sun Y."/>
        </authorList>
    </citation>
    <scope>NUCLEOTIDE SEQUENCE</scope>
    <source>
        <strain evidence="6">BYM</strain>
        <tissue evidence="6">Leaf</tissue>
    </source>
</reference>
<dbReference type="InterPro" id="IPR012967">
    <property type="entry name" value="COMT_dimerisation"/>
</dbReference>
<evidence type="ECO:0000313" key="6">
    <source>
        <dbReference type="EMBL" id="KAF3456588.1"/>
    </source>
</evidence>
<evidence type="ECO:0000313" key="7">
    <source>
        <dbReference type="Proteomes" id="UP000796880"/>
    </source>
</evidence>
<dbReference type="PANTHER" id="PTHR11746">
    <property type="entry name" value="O-METHYLTRANSFERASE"/>
    <property type="match status" value="1"/>
</dbReference>
<dbReference type="SUPFAM" id="SSF53335">
    <property type="entry name" value="S-adenosyl-L-methionine-dependent methyltransferases"/>
    <property type="match status" value="1"/>
</dbReference>
<keyword evidence="2" id="KW-0808">Transferase</keyword>